<dbReference type="InterPro" id="IPR000873">
    <property type="entry name" value="AMP-dep_synth/lig_dom"/>
</dbReference>
<organism evidence="4">
    <name type="scientific">marine metagenome</name>
    <dbReference type="NCBI Taxonomy" id="408172"/>
    <lineage>
        <taxon>unclassified sequences</taxon>
        <taxon>metagenomes</taxon>
        <taxon>ecological metagenomes</taxon>
    </lineage>
</organism>
<evidence type="ECO:0000256" key="2">
    <source>
        <dbReference type="ARBA" id="ARBA00022598"/>
    </source>
</evidence>
<sequence length="148" mass="16337">VPVDPPPWQRAWPAHLPTTIEYPDVPAWWLLQRNLERFSERIALRVIDHDDGTERDSLTYLQLWRSVQAVACGFRDLGIGRGDRVALALGNSPELVMCFHATWLLGATVAPINPALTEGEAIHQLADAEVNILVAAGRRAEASIKIAA</sequence>
<dbReference type="PANTHER" id="PTHR24096">
    <property type="entry name" value="LONG-CHAIN-FATTY-ACID--COA LIGASE"/>
    <property type="match status" value="1"/>
</dbReference>
<name>A0A382BVU0_9ZZZZ</name>
<dbReference type="AlphaFoldDB" id="A0A382BVU0"/>
<reference evidence="4" key="1">
    <citation type="submission" date="2018-05" db="EMBL/GenBank/DDBJ databases">
        <authorList>
            <person name="Lanie J.A."/>
            <person name="Ng W.-L."/>
            <person name="Kazmierczak K.M."/>
            <person name="Andrzejewski T.M."/>
            <person name="Davidsen T.M."/>
            <person name="Wayne K.J."/>
            <person name="Tettelin H."/>
            <person name="Glass J.I."/>
            <person name="Rusch D."/>
            <person name="Podicherti R."/>
            <person name="Tsui H.-C.T."/>
            <person name="Winkler M.E."/>
        </authorList>
    </citation>
    <scope>NUCLEOTIDE SEQUENCE</scope>
</reference>
<evidence type="ECO:0000313" key="4">
    <source>
        <dbReference type="EMBL" id="SVB17744.1"/>
    </source>
</evidence>
<dbReference type="Pfam" id="PF00501">
    <property type="entry name" value="AMP-binding"/>
    <property type="match status" value="1"/>
</dbReference>
<proteinExistence type="inferred from homology"/>
<protein>
    <recommendedName>
        <fullName evidence="3">AMP-dependent synthetase/ligase domain-containing protein</fullName>
    </recommendedName>
</protein>
<feature type="non-terminal residue" evidence="4">
    <location>
        <position position="148"/>
    </location>
</feature>
<keyword evidence="2" id="KW-0436">Ligase</keyword>
<dbReference type="InterPro" id="IPR042099">
    <property type="entry name" value="ANL_N_sf"/>
</dbReference>
<accession>A0A382BVU0</accession>
<gene>
    <name evidence="4" type="ORF">METZ01_LOCUS170598</name>
</gene>
<dbReference type="Gene3D" id="3.40.50.12780">
    <property type="entry name" value="N-terminal domain of ligase-like"/>
    <property type="match status" value="1"/>
</dbReference>
<evidence type="ECO:0000259" key="3">
    <source>
        <dbReference type="Pfam" id="PF00501"/>
    </source>
</evidence>
<comment type="similarity">
    <text evidence="1">Belongs to the ATP-dependent AMP-binding enzyme family.</text>
</comment>
<dbReference type="GO" id="GO:0016405">
    <property type="term" value="F:CoA-ligase activity"/>
    <property type="evidence" value="ECO:0007669"/>
    <property type="project" value="TreeGrafter"/>
</dbReference>
<evidence type="ECO:0000256" key="1">
    <source>
        <dbReference type="ARBA" id="ARBA00006432"/>
    </source>
</evidence>
<feature type="domain" description="AMP-dependent synthetase/ligase" evidence="3">
    <location>
        <begin position="31"/>
        <end position="136"/>
    </location>
</feature>
<dbReference type="SUPFAM" id="SSF56801">
    <property type="entry name" value="Acetyl-CoA synthetase-like"/>
    <property type="match status" value="1"/>
</dbReference>
<dbReference type="EMBL" id="UINC01031541">
    <property type="protein sequence ID" value="SVB17744.1"/>
    <property type="molecule type" value="Genomic_DNA"/>
</dbReference>
<dbReference type="PANTHER" id="PTHR24096:SF149">
    <property type="entry name" value="AMP-BINDING DOMAIN-CONTAINING PROTEIN-RELATED"/>
    <property type="match status" value="1"/>
</dbReference>
<feature type="non-terminal residue" evidence="4">
    <location>
        <position position="1"/>
    </location>
</feature>